<protein>
    <submittedName>
        <fullName evidence="5">AraC family transcriptional regulator</fullName>
    </submittedName>
</protein>
<reference evidence="5" key="1">
    <citation type="submission" date="2022-09" db="EMBL/GenBank/DDBJ databases">
        <title>Complete Genomes of Fervidibacillus albus and Fervidibacillus halotolerans isolated from tidal flat sediments.</title>
        <authorList>
            <person name="Kwon K.K."/>
            <person name="Yang S.-H."/>
            <person name="Park M.J."/>
            <person name="Oh H.-M."/>
        </authorList>
    </citation>
    <scope>NUCLEOTIDE SEQUENCE</scope>
    <source>
        <strain evidence="5">MEBiC13591</strain>
    </source>
</reference>
<dbReference type="GO" id="GO:0043565">
    <property type="term" value="F:sequence-specific DNA binding"/>
    <property type="evidence" value="ECO:0007669"/>
    <property type="project" value="InterPro"/>
</dbReference>
<dbReference type="PROSITE" id="PS01124">
    <property type="entry name" value="HTH_ARAC_FAMILY_2"/>
    <property type="match status" value="1"/>
</dbReference>
<dbReference type="SUPFAM" id="SSF46689">
    <property type="entry name" value="Homeodomain-like"/>
    <property type="match status" value="2"/>
</dbReference>
<dbReference type="InterPro" id="IPR018062">
    <property type="entry name" value="HTH_AraC-typ_CS"/>
</dbReference>
<keyword evidence="2" id="KW-0238">DNA-binding</keyword>
<dbReference type="PROSITE" id="PS00041">
    <property type="entry name" value="HTH_ARAC_FAMILY_1"/>
    <property type="match status" value="1"/>
</dbReference>
<organism evidence="5 6">
    <name type="scientific">Fervidibacillus albus</name>
    <dbReference type="NCBI Taxonomy" id="2980026"/>
    <lineage>
        <taxon>Bacteria</taxon>
        <taxon>Bacillati</taxon>
        <taxon>Bacillota</taxon>
        <taxon>Bacilli</taxon>
        <taxon>Bacillales</taxon>
        <taxon>Bacillaceae</taxon>
        <taxon>Fervidibacillus</taxon>
    </lineage>
</organism>
<proteinExistence type="predicted"/>
<dbReference type="GO" id="GO:0003700">
    <property type="term" value="F:DNA-binding transcription factor activity"/>
    <property type="evidence" value="ECO:0007669"/>
    <property type="project" value="InterPro"/>
</dbReference>
<dbReference type="InterPro" id="IPR009057">
    <property type="entry name" value="Homeodomain-like_sf"/>
</dbReference>
<evidence type="ECO:0000256" key="3">
    <source>
        <dbReference type="ARBA" id="ARBA00023163"/>
    </source>
</evidence>
<sequence>MHISANLLIEYFASSTFQFFNGFVQTVRENEIDTGRKTAPNLCGFVLPIKGHAKFSLNGTIYHMNRHAILHTGSAMDLCISAIDGDFTYTVIHYEIVHTSKKFEQYLHQHFSISVDEMSKPLLFSQQLIKEQTKPDNFSKFQLQVIFMKLLESIVNRARTSQHDNKLQLITESLDYIHHHYTEELSINELASLFGLNRRKFSYLFSQVTGLSPIQYLTAFRIARAKELLEQSNHPISKIAEAVGYQDSFYFSRVFKKQEGVSPLDFRKQIKKHPSF</sequence>
<gene>
    <name evidence="5" type="ORF">OE104_11415</name>
</gene>
<evidence type="ECO:0000256" key="1">
    <source>
        <dbReference type="ARBA" id="ARBA00023015"/>
    </source>
</evidence>
<dbReference type="PANTHER" id="PTHR43280:SF29">
    <property type="entry name" value="ARAC-FAMILY TRANSCRIPTIONAL REGULATOR"/>
    <property type="match status" value="1"/>
</dbReference>
<dbReference type="AlphaFoldDB" id="A0A9E8RX57"/>
<evidence type="ECO:0000313" key="6">
    <source>
        <dbReference type="Proteomes" id="UP001164718"/>
    </source>
</evidence>
<name>A0A9E8RX57_9BACI</name>
<dbReference type="Pfam" id="PF12833">
    <property type="entry name" value="HTH_18"/>
    <property type="match status" value="1"/>
</dbReference>
<evidence type="ECO:0000259" key="4">
    <source>
        <dbReference type="PROSITE" id="PS01124"/>
    </source>
</evidence>
<dbReference type="RefSeq" id="WP_275416964.1">
    <property type="nucleotide sequence ID" value="NZ_CP106878.1"/>
</dbReference>
<dbReference type="PRINTS" id="PR00032">
    <property type="entry name" value="HTHARAC"/>
</dbReference>
<dbReference type="KEGG" id="faf:OE104_11415"/>
<dbReference type="EMBL" id="CP106878">
    <property type="protein sequence ID" value="WAA09182.1"/>
    <property type="molecule type" value="Genomic_DNA"/>
</dbReference>
<keyword evidence="3" id="KW-0804">Transcription</keyword>
<keyword evidence="1" id="KW-0805">Transcription regulation</keyword>
<dbReference type="Gene3D" id="1.10.10.60">
    <property type="entry name" value="Homeodomain-like"/>
    <property type="match status" value="2"/>
</dbReference>
<evidence type="ECO:0000256" key="2">
    <source>
        <dbReference type="ARBA" id="ARBA00023125"/>
    </source>
</evidence>
<accession>A0A9E8RX57</accession>
<dbReference type="SMART" id="SM00342">
    <property type="entry name" value="HTH_ARAC"/>
    <property type="match status" value="1"/>
</dbReference>
<dbReference type="PANTHER" id="PTHR43280">
    <property type="entry name" value="ARAC-FAMILY TRANSCRIPTIONAL REGULATOR"/>
    <property type="match status" value="1"/>
</dbReference>
<keyword evidence="6" id="KW-1185">Reference proteome</keyword>
<dbReference type="InterPro" id="IPR018060">
    <property type="entry name" value="HTH_AraC"/>
</dbReference>
<dbReference type="Proteomes" id="UP001164718">
    <property type="component" value="Chromosome"/>
</dbReference>
<evidence type="ECO:0000313" key="5">
    <source>
        <dbReference type="EMBL" id="WAA09182.1"/>
    </source>
</evidence>
<feature type="domain" description="HTH araC/xylS-type" evidence="4">
    <location>
        <begin position="171"/>
        <end position="269"/>
    </location>
</feature>
<dbReference type="InterPro" id="IPR020449">
    <property type="entry name" value="Tscrpt_reg_AraC-type_HTH"/>
</dbReference>